<dbReference type="PROSITE" id="PS51257">
    <property type="entry name" value="PROKAR_LIPOPROTEIN"/>
    <property type="match status" value="1"/>
</dbReference>
<gene>
    <name evidence="3" type="ORF">JFN93_14790</name>
</gene>
<feature type="domain" description="GH29D-like beta-sandwich" evidence="1">
    <location>
        <begin position="49"/>
        <end position="117"/>
    </location>
</feature>
<dbReference type="Pfam" id="PF25470">
    <property type="entry name" value="DUF7901"/>
    <property type="match status" value="1"/>
</dbReference>
<dbReference type="AlphaFoldDB" id="A0A8J7M0M6"/>
<evidence type="ECO:0000259" key="2">
    <source>
        <dbReference type="Pfam" id="PF25470"/>
    </source>
</evidence>
<evidence type="ECO:0000313" key="3">
    <source>
        <dbReference type="EMBL" id="MBJ6725982.1"/>
    </source>
</evidence>
<keyword evidence="4" id="KW-1185">Reference proteome</keyword>
<comment type="caution">
    <text evidence="3">The sequence shown here is derived from an EMBL/GenBank/DDBJ whole genome shotgun (WGS) entry which is preliminary data.</text>
</comment>
<organism evidence="3 4">
    <name type="scientific">Geomesophilobacter sediminis</name>
    <dbReference type="NCBI Taxonomy" id="2798584"/>
    <lineage>
        <taxon>Bacteria</taxon>
        <taxon>Pseudomonadati</taxon>
        <taxon>Thermodesulfobacteriota</taxon>
        <taxon>Desulfuromonadia</taxon>
        <taxon>Geobacterales</taxon>
        <taxon>Geobacteraceae</taxon>
        <taxon>Geomesophilobacter</taxon>
    </lineage>
</organism>
<reference evidence="3" key="1">
    <citation type="submission" date="2020-12" db="EMBL/GenBank/DDBJ databases">
        <title>Geomonas sp. Red875, isolated from river sediment.</title>
        <authorList>
            <person name="Xu Z."/>
            <person name="Zhang Z."/>
            <person name="Masuda Y."/>
            <person name="Itoh H."/>
            <person name="Senoo K."/>
        </authorList>
    </citation>
    <scope>NUCLEOTIDE SEQUENCE</scope>
    <source>
        <strain evidence="3">Red875</strain>
    </source>
</reference>
<feature type="domain" description="GH29D-like beta-sandwich" evidence="1">
    <location>
        <begin position="224"/>
        <end position="289"/>
    </location>
</feature>
<feature type="domain" description="GH29D-like beta-sandwich" evidence="1">
    <location>
        <begin position="135"/>
        <end position="204"/>
    </location>
</feature>
<evidence type="ECO:0000313" key="4">
    <source>
        <dbReference type="Proteomes" id="UP000636888"/>
    </source>
</evidence>
<protein>
    <submittedName>
        <fullName evidence="3">Chitobiase/beta-hexosaminidase C-terminal domain-containing protein</fullName>
    </submittedName>
</protein>
<name>A0A8J7M0M6_9BACT</name>
<accession>A0A8J7M0M6</accession>
<dbReference type="InterPro" id="IPR057223">
    <property type="entry name" value="DUF7901"/>
</dbReference>
<proteinExistence type="predicted"/>
<dbReference type="InterPro" id="IPR059177">
    <property type="entry name" value="GH29D-like_dom"/>
</dbReference>
<dbReference type="EMBL" id="JAEMHM010000011">
    <property type="protein sequence ID" value="MBJ6725982.1"/>
    <property type="molecule type" value="Genomic_DNA"/>
</dbReference>
<sequence>MNNCKGYRLLVLLGALLVLVSGYGCSGGGSSGTANNNNSTSVAAPTLTPTGGTFGQDQTVALQSSTTGATIYYTMDGSTPTTSSMVYSAPIPVSGNGTSLTIRALAIKNGLADSTVSSGSFAISYSTVATPTLMPAAGTYHSDQTVTLQTATTGASIYYTTDGSTPTTSSTLYSDAAPIAVSGNGTSMTIKAIAVKSGLTTSAAASATYAISYLPSVATPTFTPSGGSYSGAQSVTIQCATAGATIYYTTDGTLPTTASTVYTAPVAISGTGTTTFKAFAVLSGVSSTVASATYSINAPASIFSYPLNPQGGLIQSSMVYPNGSDNDMYAYKDFTLGSDQSISEVKWRGGYLHNATFGKVLFFTITFFDSIPGGTQPLVTRPDAGAETYLAKYTTSGNAAETAVAGSSMYDYDFVLPTPFAATAGKKYWIRIEGEQGTYSDWAIAAGTGGDGRYYRFATGAAQFSFGVGDTSFTLK</sequence>
<dbReference type="Proteomes" id="UP000636888">
    <property type="component" value="Unassembled WGS sequence"/>
</dbReference>
<dbReference type="Pfam" id="PF13290">
    <property type="entry name" value="CHB_HEX_C_1"/>
    <property type="match status" value="3"/>
</dbReference>
<feature type="domain" description="DUF7901" evidence="2">
    <location>
        <begin position="333"/>
        <end position="436"/>
    </location>
</feature>
<evidence type="ECO:0000259" key="1">
    <source>
        <dbReference type="Pfam" id="PF13290"/>
    </source>
</evidence>
<dbReference type="RefSeq" id="WP_199384870.1">
    <property type="nucleotide sequence ID" value="NZ_JAEMHM010000011.1"/>
</dbReference>